<gene>
    <name evidence="3" type="ORF">LTR97_000844</name>
</gene>
<sequence>MKLPAFTILLTSIANAQIFPRQTSVPFGNGSSSATLASSATGEITTSPPTTTPPPCCWVIAGSLAVGFGRWWSSSAVETVATVVTNYMRNNYTTILLNSSTIYKPANETFAASSYSFYFAGEFFNSALTSPIVVPTNLLTGAGAHLNNLGPDYAGTSIISGTVETFEHTDLKITSPTAFDEWFNLGILTVYPELSSTPPGMLSYEPTMCGTWTTPEYVSYSTDKTDFSTTTYTQSGTPVIYTSTDYDYTAKTTSTGIPRLMPYWWDDSNFFRLPLWLDGQHNLYDPTSAAPGIASPSAWGAIALNATYIQPVATQMPDGEAIVNFPAGLMPWLAQQPSIKSRFPFIENCWTISGQGQPTVHVPVVQLTGASTNYIEMSAKSTTSTEAWSISTKTGPVALAPQTSILSPTAPAAPPSSTATLGSSSSTPGSSSTIRTQEDQGQTSPTTQAQTQTTDERRSPSPVKTSATNSLGGLFSAISSVGQQQQQQQASSADVGGSGDEGVSPTQTSDHGARTSNGMPGASNLASTPGNPDNSQLAYAVGSQIASPGGPAISSGGTTYSALPSGSGLQVAGSDGTSIALALATDSPLPYVANGQTISSSIATISGTTYSVLPSSSGVQIVAAGTTATIQPIYASPSLVTTLPNGQVVSSIGLGSSTQPASITIGSQTLLYSSIAPDEVAIGSKTLTAGGSVIVADGQTLSLITQSGSAALIINGASTMTLPGNVPASATQLVTIGDHTYTVYATASSALVIDGVTVHPGSATLINGETVILSGTNLLVDSGTATSTEGLGAAIISGLGGSQSSSSSSPEAFTGAAVKNSVSMRMSYLLMLIALHQYLA</sequence>
<proteinExistence type="predicted"/>
<protein>
    <submittedName>
        <fullName evidence="3">Uncharacterized protein</fullName>
    </submittedName>
</protein>
<feature type="compositionally biased region" description="Low complexity" evidence="1">
    <location>
        <begin position="406"/>
        <end position="453"/>
    </location>
</feature>
<evidence type="ECO:0000313" key="3">
    <source>
        <dbReference type="EMBL" id="KAK5708304.1"/>
    </source>
</evidence>
<feature type="compositionally biased region" description="Polar residues" evidence="1">
    <location>
        <begin position="505"/>
        <end position="536"/>
    </location>
</feature>
<comment type="caution">
    <text evidence="3">The sequence shown here is derived from an EMBL/GenBank/DDBJ whole genome shotgun (WGS) entry which is preliminary data.</text>
</comment>
<reference evidence="3" key="1">
    <citation type="submission" date="2023-08" db="EMBL/GenBank/DDBJ databases">
        <title>Black Yeasts Isolated from many extreme environments.</title>
        <authorList>
            <person name="Coleine C."/>
            <person name="Stajich J.E."/>
            <person name="Selbmann L."/>
        </authorList>
    </citation>
    <scope>NUCLEOTIDE SEQUENCE</scope>
    <source>
        <strain evidence="3">CCFEE 5810</strain>
    </source>
</reference>
<feature type="compositionally biased region" description="Low complexity" evidence="1">
    <location>
        <begin position="476"/>
        <end position="495"/>
    </location>
</feature>
<evidence type="ECO:0000256" key="1">
    <source>
        <dbReference type="SAM" id="MobiDB-lite"/>
    </source>
</evidence>
<name>A0AAN7ZWK5_9PEZI</name>
<dbReference type="Proteomes" id="UP001310594">
    <property type="component" value="Unassembled WGS sequence"/>
</dbReference>
<feature type="chain" id="PRO_5042974668" evidence="2">
    <location>
        <begin position="17"/>
        <end position="840"/>
    </location>
</feature>
<evidence type="ECO:0000313" key="4">
    <source>
        <dbReference type="Proteomes" id="UP001310594"/>
    </source>
</evidence>
<dbReference type="EMBL" id="JAVRQU010000001">
    <property type="protein sequence ID" value="KAK5708304.1"/>
    <property type="molecule type" value="Genomic_DNA"/>
</dbReference>
<feature type="region of interest" description="Disordered" evidence="1">
    <location>
        <begin position="406"/>
        <end position="536"/>
    </location>
</feature>
<keyword evidence="2" id="KW-0732">Signal</keyword>
<accession>A0AAN7ZWK5</accession>
<organism evidence="3 4">
    <name type="scientific">Elasticomyces elasticus</name>
    <dbReference type="NCBI Taxonomy" id="574655"/>
    <lineage>
        <taxon>Eukaryota</taxon>
        <taxon>Fungi</taxon>
        <taxon>Dikarya</taxon>
        <taxon>Ascomycota</taxon>
        <taxon>Pezizomycotina</taxon>
        <taxon>Dothideomycetes</taxon>
        <taxon>Dothideomycetidae</taxon>
        <taxon>Mycosphaerellales</taxon>
        <taxon>Teratosphaeriaceae</taxon>
        <taxon>Elasticomyces</taxon>
    </lineage>
</organism>
<evidence type="ECO:0000256" key="2">
    <source>
        <dbReference type="SAM" id="SignalP"/>
    </source>
</evidence>
<dbReference type="AlphaFoldDB" id="A0AAN7ZWK5"/>
<feature type="compositionally biased region" description="Polar residues" evidence="1">
    <location>
        <begin position="462"/>
        <end position="471"/>
    </location>
</feature>
<feature type="signal peptide" evidence="2">
    <location>
        <begin position="1"/>
        <end position="16"/>
    </location>
</feature>